<evidence type="ECO:0000256" key="2">
    <source>
        <dbReference type="SAM" id="Phobius"/>
    </source>
</evidence>
<dbReference type="AlphaFoldDB" id="A0A4Q4ZBM7"/>
<protein>
    <recommendedName>
        <fullName evidence="5">DUF4386 family protein</fullName>
    </recommendedName>
</protein>
<feature type="transmembrane region" description="Helical" evidence="2">
    <location>
        <begin position="182"/>
        <end position="199"/>
    </location>
</feature>
<sequence>MVRADVPAGSPDVSPATPRRTSRSWAVAGIGAGLAGVGTIVASGMVNAVYDPDLAGDPAGIQARLADQTGAMYAFHTFTAVGAVLLLVFAAGLHRRLRAVLPESIAPTLALAGLAGTAVVSILGSGLDTEFMMGLTQDDVIQPANAAMYNHWIGTIPWLWTLAGLAGLALFSAYRRGGMPRWIGLTGVVLGGLTVLLGVSPVQYMAGMTGPLLVLVTAIGFTVGDRAHRAA</sequence>
<comment type="caution">
    <text evidence="3">The sequence shown here is derived from an EMBL/GenBank/DDBJ whole genome shotgun (WGS) entry which is preliminary data.</text>
</comment>
<organism evidence="3 4">
    <name type="scientific">Nocardioides guangzhouensis</name>
    <dbReference type="NCBI Taxonomy" id="2497878"/>
    <lineage>
        <taxon>Bacteria</taxon>
        <taxon>Bacillati</taxon>
        <taxon>Actinomycetota</taxon>
        <taxon>Actinomycetes</taxon>
        <taxon>Propionibacteriales</taxon>
        <taxon>Nocardioidaceae</taxon>
        <taxon>Nocardioides</taxon>
    </lineage>
</organism>
<proteinExistence type="predicted"/>
<evidence type="ECO:0008006" key="5">
    <source>
        <dbReference type="Google" id="ProtNLM"/>
    </source>
</evidence>
<feature type="transmembrane region" description="Helical" evidence="2">
    <location>
        <begin position="70"/>
        <end position="93"/>
    </location>
</feature>
<gene>
    <name evidence="3" type="ORF">EKO23_12680</name>
</gene>
<keyword evidence="2" id="KW-0472">Membrane</keyword>
<evidence type="ECO:0000313" key="3">
    <source>
        <dbReference type="EMBL" id="RYP85400.1"/>
    </source>
</evidence>
<keyword evidence="2" id="KW-0812">Transmembrane</keyword>
<reference evidence="3 4" key="1">
    <citation type="submission" date="2019-01" db="EMBL/GenBank/DDBJ databases">
        <title>Nocardioides guangzhouensis sp. nov., an actinobacterium isolated from soil.</title>
        <authorList>
            <person name="Fu Y."/>
            <person name="Cai Y."/>
            <person name="Lin Z."/>
            <person name="Chen P."/>
        </authorList>
    </citation>
    <scope>NUCLEOTIDE SEQUENCE [LARGE SCALE GENOMIC DNA]</scope>
    <source>
        <strain evidence="3 4">130</strain>
    </source>
</reference>
<feature type="transmembrane region" description="Helical" evidence="2">
    <location>
        <begin position="147"/>
        <end position="170"/>
    </location>
</feature>
<dbReference type="Proteomes" id="UP000295198">
    <property type="component" value="Unassembled WGS sequence"/>
</dbReference>
<dbReference type="EMBL" id="SDKM01000017">
    <property type="protein sequence ID" value="RYP85400.1"/>
    <property type="molecule type" value="Genomic_DNA"/>
</dbReference>
<dbReference type="OrthoDB" id="3780129at2"/>
<feature type="transmembrane region" description="Helical" evidence="2">
    <location>
        <begin position="25"/>
        <end position="50"/>
    </location>
</feature>
<keyword evidence="2" id="KW-1133">Transmembrane helix</keyword>
<evidence type="ECO:0000313" key="4">
    <source>
        <dbReference type="Proteomes" id="UP000295198"/>
    </source>
</evidence>
<keyword evidence="4" id="KW-1185">Reference proteome</keyword>
<accession>A0A4Q4ZBM7</accession>
<evidence type="ECO:0000256" key="1">
    <source>
        <dbReference type="SAM" id="MobiDB-lite"/>
    </source>
</evidence>
<feature type="region of interest" description="Disordered" evidence="1">
    <location>
        <begin position="1"/>
        <end position="20"/>
    </location>
</feature>
<feature type="transmembrane region" description="Helical" evidence="2">
    <location>
        <begin position="205"/>
        <end position="224"/>
    </location>
</feature>
<name>A0A4Q4ZBM7_9ACTN</name>
<feature type="transmembrane region" description="Helical" evidence="2">
    <location>
        <begin position="105"/>
        <end position="127"/>
    </location>
</feature>